<dbReference type="AlphaFoldDB" id="A0A239CLY1"/>
<accession>A0A239CLY1</accession>
<dbReference type="EMBL" id="FZOS01000002">
    <property type="protein sequence ID" value="SNS20514.1"/>
    <property type="molecule type" value="Genomic_DNA"/>
</dbReference>
<reference evidence="4" key="1">
    <citation type="submission" date="2017-06" db="EMBL/GenBank/DDBJ databases">
        <authorList>
            <person name="Varghese N."/>
            <person name="Submissions S."/>
        </authorList>
    </citation>
    <scope>NUCLEOTIDE SEQUENCE [LARGE SCALE GENOMIC DNA]</scope>
    <source>
        <strain evidence="4">LNB2</strain>
    </source>
</reference>
<protein>
    <submittedName>
        <fullName evidence="3">Uncharacterized protein</fullName>
    </submittedName>
</protein>
<evidence type="ECO:0000313" key="3">
    <source>
        <dbReference type="EMBL" id="SNS20514.1"/>
    </source>
</evidence>
<sequence>MVKRCLEFLAIILVVGNTAMLLSARGDSEAAGILSDVLDGASHDDDPDYLRVVARRSAENAREPAPEVVAIFMSAVTPAADATAWRNGPTPEALASNRWPATTPSPADRPTGGALPWFMFGGAIAVVMWRMGARRRGQLGQQL</sequence>
<feature type="region of interest" description="Disordered" evidence="1">
    <location>
        <begin position="86"/>
        <end position="110"/>
    </location>
</feature>
<dbReference type="Proteomes" id="UP000198281">
    <property type="component" value="Unassembled WGS sequence"/>
</dbReference>
<keyword evidence="2" id="KW-0472">Membrane</keyword>
<feature type="transmembrane region" description="Helical" evidence="2">
    <location>
        <begin position="114"/>
        <end position="133"/>
    </location>
</feature>
<organism evidence="3 4">
    <name type="scientific">Edaphosphingomonas laterariae</name>
    <dbReference type="NCBI Taxonomy" id="861865"/>
    <lineage>
        <taxon>Bacteria</taxon>
        <taxon>Pseudomonadati</taxon>
        <taxon>Pseudomonadota</taxon>
        <taxon>Alphaproteobacteria</taxon>
        <taxon>Sphingomonadales</taxon>
        <taxon>Rhizorhabdaceae</taxon>
        <taxon>Edaphosphingomonas</taxon>
    </lineage>
</organism>
<keyword evidence="2" id="KW-0812">Transmembrane</keyword>
<evidence type="ECO:0000313" key="4">
    <source>
        <dbReference type="Proteomes" id="UP000198281"/>
    </source>
</evidence>
<evidence type="ECO:0000256" key="1">
    <source>
        <dbReference type="SAM" id="MobiDB-lite"/>
    </source>
</evidence>
<name>A0A239CLY1_9SPHN</name>
<gene>
    <name evidence="3" type="ORF">SAMN06295912_102257</name>
</gene>
<evidence type="ECO:0000256" key="2">
    <source>
        <dbReference type="SAM" id="Phobius"/>
    </source>
</evidence>
<keyword evidence="4" id="KW-1185">Reference proteome</keyword>
<proteinExistence type="predicted"/>
<keyword evidence="2" id="KW-1133">Transmembrane helix</keyword>